<evidence type="ECO:0000256" key="3">
    <source>
        <dbReference type="ARBA" id="ARBA00022692"/>
    </source>
</evidence>
<sequence length="485" mass="48416">MTAVPASVRPVLSSSDTPDVTGRHGATGAIVALGSSGLLVSLLQTAIVPLIPQFPALLSVSSSSASWLLTATLVAGAVSAPVLGRLGDMYGKRRMLVLSLGIILVSAVLAAVAPNFAVLLVARAMQGVGFGVIALGMSLMRDVLPSAKVAGGVGLMSSSLGVGGAIGPPVTGILAQHGGWRLLFVAVALGALGLLVVVLRMVPESGLRSGGRFDTVGAVGLAAGLVCLLLGISKGSEWGWASPAVLGLLAASVAVLPVWGWFELRRSSPLVDLRVAARPAVLRTNVASVLLGFSMFAAFALATQVLQAPVATGYGFGLSMLAAGVLLLPIGGAMMIFSSVSARISRGHGPRVTVIAGSALLVVGNAGIASLPATMWLVVVAATVGAVGAALAYSALPLLIMRAVPETETAAANSLNTLMRQLGTSTVTAVAAAVSGLLVVQVDGHLLPAGSAYTIIFLVAAAAALVALLVAARTPAPQPVETRTS</sequence>
<protein>
    <submittedName>
        <fullName evidence="9">MFS transporter</fullName>
    </submittedName>
</protein>
<dbReference type="EMBL" id="VFPH01000002">
    <property type="protein sequence ID" value="TQM36862.1"/>
    <property type="molecule type" value="Genomic_DNA"/>
</dbReference>
<dbReference type="Proteomes" id="UP000319818">
    <property type="component" value="Unassembled WGS sequence"/>
</dbReference>
<evidence type="ECO:0000256" key="4">
    <source>
        <dbReference type="ARBA" id="ARBA00022989"/>
    </source>
</evidence>
<name>A0A543FST0_9PSEU</name>
<feature type="transmembrane region" description="Helical" evidence="7">
    <location>
        <begin position="64"/>
        <end position="83"/>
    </location>
</feature>
<keyword evidence="3 7" id="KW-0812">Transmembrane</keyword>
<dbReference type="InterPro" id="IPR036259">
    <property type="entry name" value="MFS_trans_sf"/>
</dbReference>
<proteinExistence type="predicted"/>
<keyword evidence="10" id="KW-1185">Reference proteome</keyword>
<organism evidence="9 10">
    <name type="scientific">Pseudonocardia cypriaca</name>
    <dbReference type="NCBI Taxonomy" id="882449"/>
    <lineage>
        <taxon>Bacteria</taxon>
        <taxon>Bacillati</taxon>
        <taxon>Actinomycetota</taxon>
        <taxon>Actinomycetes</taxon>
        <taxon>Pseudonocardiales</taxon>
        <taxon>Pseudonocardiaceae</taxon>
        <taxon>Pseudonocardia</taxon>
    </lineage>
</organism>
<dbReference type="PANTHER" id="PTHR42718">
    <property type="entry name" value="MAJOR FACILITATOR SUPERFAMILY MULTIDRUG TRANSPORTER MFSC"/>
    <property type="match status" value="1"/>
</dbReference>
<dbReference type="PROSITE" id="PS50850">
    <property type="entry name" value="MFS"/>
    <property type="match status" value="1"/>
</dbReference>
<dbReference type="InterPro" id="IPR011701">
    <property type="entry name" value="MFS"/>
</dbReference>
<feature type="transmembrane region" description="Helical" evidence="7">
    <location>
        <begin position="352"/>
        <end position="369"/>
    </location>
</feature>
<dbReference type="InterPro" id="IPR020846">
    <property type="entry name" value="MFS_dom"/>
</dbReference>
<feature type="transmembrane region" description="Helical" evidence="7">
    <location>
        <begin position="119"/>
        <end position="137"/>
    </location>
</feature>
<evidence type="ECO:0000313" key="10">
    <source>
        <dbReference type="Proteomes" id="UP000319818"/>
    </source>
</evidence>
<comment type="subcellular location">
    <subcellularLocation>
        <location evidence="1">Cell membrane</location>
        <topology evidence="1">Multi-pass membrane protein</topology>
    </subcellularLocation>
</comment>
<dbReference type="Gene3D" id="1.20.1250.20">
    <property type="entry name" value="MFS general substrate transporter like domains"/>
    <property type="match status" value="2"/>
</dbReference>
<gene>
    <name evidence="9" type="ORF">FB388_4049</name>
</gene>
<feature type="region of interest" description="Disordered" evidence="6">
    <location>
        <begin position="1"/>
        <end position="20"/>
    </location>
</feature>
<reference evidence="9 10" key="1">
    <citation type="submission" date="2019-06" db="EMBL/GenBank/DDBJ databases">
        <title>Sequencing the genomes of 1000 actinobacteria strains.</title>
        <authorList>
            <person name="Klenk H.-P."/>
        </authorList>
    </citation>
    <scope>NUCLEOTIDE SEQUENCE [LARGE SCALE GENOMIC DNA]</scope>
    <source>
        <strain evidence="9 10">DSM 45511</strain>
    </source>
</reference>
<evidence type="ECO:0000256" key="6">
    <source>
        <dbReference type="SAM" id="MobiDB-lite"/>
    </source>
</evidence>
<feature type="domain" description="Major facilitator superfamily (MFS) profile" evidence="8">
    <location>
        <begin position="29"/>
        <end position="479"/>
    </location>
</feature>
<evidence type="ECO:0000259" key="8">
    <source>
        <dbReference type="PROSITE" id="PS50850"/>
    </source>
</evidence>
<comment type="caution">
    <text evidence="9">The sequence shown here is derived from an EMBL/GenBank/DDBJ whole genome shotgun (WGS) entry which is preliminary data.</text>
</comment>
<dbReference type="Pfam" id="PF07690">
    <property type="entry name" value="MFS_1"/>
    <property type="match status" value="1"/>
</dbReference>
<feature type="transmembrane region" description="Helical" evidence="7">
    <location>
        <begin position="452"/>
        <end position="472"/>
    </location>
</feature>
<keyword evidence="5 7" id="KW-0472">Membrane</keyword>
<keyword evidence="2" id="KW-0813">Transport</keyword>
<evidence type="ECO:0000256" key="1">
    <source>
        <dbReference type="ARBA" id="ARBA00004651"/>
    </source>
</evidence>
<feature type="transmembrane region" description="Helical" evidence="7">
    <location>
        <begin position="238"/>
        <end position="259"/>
    </location>
</feature>
<feature type="transmembrane region" description="Helical" evidence="7">
    <location>
        <begin position="95"/>
        <end position="113"/>
    </location>
</feature>
<feature type="transmembrane region" description="Helical" evidence="7">
    <location>
        <begin position="30"/>
        <end position="52"/>
    </location>
</feature>
<feature type="transmembrane region" description="Helical" evidence="7">
    <location>
        <begin position="280"/>
        <end position="302"/>
    </location>
</feature>
<feature type="transmembrane region" description="Helical" evidence="7">
    <location>
        <begin position="375"/>
        <end position="401"/>
    </location>
</feature>
<evidence type="ECO:0000256" key="2">
    <source>
        <dbReference type="ARBA" id="ARBA00022448"/>
    </source>
</evidence>
<feature type="transmembrane region" description="Helical" evidence="7">
    <location>
        <begin position="149"/>
        <end position="167"/>
    </location>
</feature>
<feature type="transmembrane region" description="Helical" evidence="7">
    <location>
        <begin position="213"/>
        <end position="232"/>
    </location>
</feature>
<evidence type="ECO:0000256" key="7">
    <source>
        <dbReference type="SAM" id="Phobius"/>
    </source>
</evidence>
<dbReference type="GO" id="GO:0005886">
    <property type="term" value="C:plasma membrane"/>
    <property type="evidence" value="ECO:0007669"/>
    <property type="project" value="UniProtKB-SubCell"/>
</dbReference>
<keyword evidence="4 7" id="KW-1133">Transmembrane helix</keyword>
<dbReference type="AlphaFoldDB" id="A0A543FST0"/>
<dbReference type="PANTHER" id="PTHR42718:SF9">
    <property type="entry name" value="MAJOR FACILITATOR SUPERFAMILY MULTIDRUG TRANSPORTER MFSC"/>
    <property type="match status" value="1"/>
</dbReference>
<feature type="transmembrane region" description="Helical" evidence="7">
    <location>
        <begin position="422"/>
        <end position="440"/>
    </location>
</feature>
<dbReference type="GO" id="GO:0022857">
    <property type="term" value="F:transmembrane transporter activity"/>
    <property type="evidence" value="ECO:0007669"/>
    <property type="project" value="InterPro"/>
</dbReference>
<dbReference type="SUPFAM" id="SSF103473">
    <property type="entry name" value="MFS general substrate transporter"/>
    <property type="match status" value="2"/>
</dbReference>
<feature type="transmembrane region" description="Helical" evidence="7">
    <location>
        <begin position="179"/>
        <end position="201"/>
    </location>
</feature>
<evidence type="ECO:0000313" key="9">
    <source>
        <dbReference type="EMBL" id="TQM36862.1"/>
    </source>
</evidence>
<evidence type="ECO:0000256" key="5">
    <source>
        <dbReference type="ARBA" id="ARBA00023136"/>
    </source>
</evidence>
<feature type="transmembrane region" description="Helical" evidence="7">
    <location>
        <begin position="314"/>
        <end position="340"/>
    </location>
</feature>
<accession>A0A543FST0</accession>